<evidence type="ECO:0000256" key="1">
    <source>
        <dbReference type="SAM" id="MobiDB-lite"/>
    </source>
</evidence>
<feature type="region of interest" description="Disordered" evidence="1">
    <location>
        <begin position="34"/>
        <end position="53"/>
    </location>
</feature>
<reference evidence="2 3" key="1">
    <citation type="submission" date="2018-01" db="EMBL/GenBank/DDBJ databases">
        <authorList>
            <person name="Gaut B.S."/>
            <person name="Morton B.R."/>
            <person name="Clegg M.T."/>
            <person name="Duvall M.R."/>
        </authorList>
    </citation>
    <scope>NUCLEOTIDE SEQUENCE [LARGE SCALE GENOMIC DNA]</scope>
    <source>
        <strain evidence="2">Cupriavidus taiwanensis LMG 19425</strain>
        <plasmid evidence="3">Plasmid iii</plasmid>
    </source>
</reference>
<dbReference type="EMBL" id="LT991978">
    <property type="protein sequence ID" value="SPK77571.1"/>
    <property type="molecule type" value="Genomic_DNA"/>
</dbReference>
<name>A0A375ITV9_9BURK</name>
<dbReference type="AlphaFoldDB" id="A0A375ITV9"/>
<sequence length="137" mass="14539">MQSTGQRVRPPRSERSPLVRQASMPIGSGVAVLAGYHRSPPRSSASKSDPDRTIVRSDEACHLCATVPTSVPFGSRCSRSAVFASFAAPLRLAKPLVCCIDRLNPHPISAAGGEGASSNGKRDYEAAAKRHPIQFSL</sequence>
<geneLocation type="plasmid" evidence="2">
    <name>III</name>
</geneLocation>
<feature type="region of interest" description="Disordered" evidence="1">
    <location>
        <begin position="1"/>
        <end position="25"/>
    </location>
</feature>
<proteinExistence type="predicted"/>
<organism evidence="2 3">
    <name type="scientific">Cupriavidus taiwanensis</name>
    <dbReference type="NCBI Taxonomy" id="164546"/>
    <lineage>
        <taxon>Bacteria</taxon>
        <taxon>Pseudomonadati</taxon>
        <taxon>Pseudomonadota</taxon>
        <taxon>Betaproteobacteria</taxon>
        <taxon>Burkholderiales</taxon>
        <taxon>Burkholderiaceae</taxon>
        <taxon>Cupriavidus</taxon>
    </lineage>
</organism>
<accession>A0A375ITV9</accession>
<protein>
    <submittedName>
        <fullName evidence="2">Uncharacterized protein</fullName>
    </submittedName>
</protein>
<dbReference type="Proteomes" id="UP000255505">
    <property type="component" value="Plasmid III"/>
</dbReference>
<keyword evidence="2" id="KW-0614">Plasmid</keyword>
<gene>
    <name evidence="2" type="ORF">CT19425_P50022</name>
</gene>
<evidence type="ECO:0000313" key="2">
    <source>
        <dbReference type="EMBL" id="SPK77571.1"/>
    </source>
</evidence>
<evidence type="ECO:0000313" key="3">
    <source>
        <dbReference type="Proteomes" id="UP000255505"/>
    </source>
</evidence>